<dbReference type="PANTHER" id="PTHR39189:SF1">
    <property type="entry name" value="UPF0173 METAL-DEPENDENT HYDROLASE YTKL"/>
    <property type="match status" value="1"/>
</dbReference>
<name>A0A931WNM9_9BACT</name>
<sequence>MVISWYGQSCFKIQSGELVVVTDPYRKEIGLTPPRFKAEIVVVTHEHFDHNNVETIPEGAFVVRGPGDYEIKDVAITGISTFHDAKEGKERGRNTVYVIEMEDIRLAHLGDFGEEKIRPETVDAIGEVDILFVPVGGTYTIDAETAAEVVSAIEPKIVIPMHYAIPGLKVKLDGVETFLKEMGVKQLAPEDRLTLKKKDLPETGTTRVVVLKTA</sequence>
<reference evidence="1" key="1">
    <citation type="submission" date="2020-07" db="EMBL/GenBank/DDBJ databases">
        <title>Huge and variable diversity of episymbiotic CPR bacteria and DPANN archaea in groundwater ecosystems.</title>
        <authorList>
            <person name="He C.Y."/>
            <person name="Keren R."/>
            <person name="Whittaker M."/>
            <person name="Farag I.F."/>
            <person name="Doudna J."/>
            <person name="Cate J.H.D."/>
            <person name="Banfield J.F."/>
        </authorList>
    </citation>
    <scope>NUCLEOTIDE SEQUENCE</scope>
    <source>
        <strain evidence="1">NC_groundwater_193_Ag_S-0.1um_51_7</strain>
    </source>
</reference>
<evidence type="ECO:0000313" key="2">
    <source>
        <dbReference type="Proteomes" id="UP000724148"/>
    </source>
</evidence>
<proteinExistence type="predicted"/>
<dbReference type="AlphaFoldDB" id="A0A931WNM9"/>
<gene>
    <name evidence="1" type="ORF">HYT40_01445</name>
</gene>
<accession>A0A931WNM9</accession>
<evidence type="ECO:0000313" key="1">
    <source>
        <dbReference type="EMBL" id="MBI2096803.1"/>
    </source>
</evidence>
<comment type="caution">
    <text evidence="1">The sequence shown here is derived from an EMBL/GenBank/DDBJ whole genome shotgun (WGS) entry which is preliminary data.</text>
</comment>
<dbReference type="SUPFAM" id="SSF56281">
    <property type="entry name" value="Metallo-hydrolase/oxidoreductase"/>
    <property type="match status" value="1"/>
</dbReference>
<dbReference type="EMBL" id="JACOZA010000037">
    <property type="protein sequence ID" value="MBI2096803.1"/>
    <property type="molecule type" value="Genomic_DNA"/>
</dbReference>
<protein>
    <submittedName>
        <fullName evidence="1">MBL fold metallo-hydrolase</fullName>
    </submittedName>
</protein>
<dbReference type="Gene3D" id="3.60.15.10">
    <property type="entry name" value="Ribonuclease Z/Hydroxyacylglutathione hydrolase-like"/>
    <property type="match status" value="1"/>
</dbReference>
<dbReference type="Pfam" id="PF13483">
    <property type="entry name" value="Lactamase_B_3"/>
    <property type="match status" value="1"/>
</dbReference>
<dbReference type="InterPro" id="IPR036866">
    <property type="entry name" value="RibonucZ/Hydroxyglut_hydro"/>
</dbReference>
<dbReference type="Proteomes" id="UP000724148">
    <property type="component" value="Unassembled WGS sequence"/>
</dbReference>
<dbReference type="PANTHER" id="PTHR39189">
    <property type="entry name" value="UPF0173 METAL-DEPENDENT HYDROLASE YTKL"/>
    <property type="match status" value="1"/>
</dbReference>
<organism evidence="1 2">
    <name type="scientific">Candidatus Sungiibacteriota bacterium</name>
    <dbReference type="NCBI Taxonomy" id="2750080"/>
    <lineage>
        <taxon>Bacteria</taxon>
        <taxon>Candidatus Sungiibacteriota</taxon>
    </lineage>
</organism>